<evidence type="ECO:0000256" key="4">
    <source>
        <dbReference type="ARBA" id="ARBA00022989"/>
    </source>
</evidence>
<keyword evidence="9" id="KW-1185">Reference proteome</keyword>
<dbReference type="Pfam" id="PF03381">
    <property type="entry name" value="CDC50"/>
    <property type="match status" value="1"/>
</dbReference>
<comment type="similarity">
    <text evidence="2 6">Belongs to the CDC50/LEM3 family.</text>
</comment>
<dbReference type="OrthoDB" id="408608at2759"/>
<evidence type="ECO:0000256" key="7">
    <source>
        <dbReference type="SAM" id="Phobius"/>
    </source>
</evidence>
<dbReference type="PANTHER" id="PTHR10926:SF0">
    <property type="entry name" value="CDC50, ISOFORM A"/>
    <property type="match status" value="1"/>
</dbReference>
<feature type="transmembrane region" description="Helical" evidence="7">
    <location>
        <begin position="21"/>
        <end position="51"/>
    </location>
</feature>
<organism evidence="8 9">
    <name type="scientific">Stentor coeruleus</name>
    <dbReference type="NCBI Taxonomy" id="5963"/>
    <lineage>
        <taxon>Eukaryota</taxon>
        <taxon>Sar</taxon>
        <taxon>Alveolata</taxon>
        <taxon>Ciliophora</taxon>
        <taxon>Postciliodesmatophora</taxon>
        <taxon>Heterotrichea</taxon>
        <taxon>Heterotrichida</taxon>
        <taxon>Stentoridae</taxon>
        <taxon>Stentor</taxon>
    </lineage>
</organism>
<keyword evidence="4 7" id="KW-1133">Transmembrane helix</keyword>
<dbReference type="GO" id="GO:0005794">
    <property type="term" value="C:Golgi apparatus"/>
    <property type="evidence" value="ECO:0007669"/>
    <property type="project" value="TreeGrafter"/>
</dbReference>
<comment type="caution">
    <text evidence="8">The sequence shown here is derived from an EMBL/GenBank/DDBJ whole genome shotgun (WGS) entry which is preliminary data.</text>
</comment>
<keyword evidence="3 7" id="KW-0812">Transmembrane</keyword>
<protein>
    <recommendedName>
        <fullName evidence="10">LEM3/CDC50 family protein</fullName>
    </recommendedName>
</protein>
<evidence type="ECO:0000256" key="5">
    <source>
        <dbReference type="ARBA" id="ARBA00023136"/>
    </source>
</evidence>
<name>A0A1R2CEI1_9CILI</name>
<feature type="transmembrane region" description="Helical" evidence="7">
    <location>
        <begin position="274"/>
        <end position="296"/>
    </location>
</feature>
<gene>
    <name evidence="8" type="ORF">SteCoe_10845</name>
</gene>
<comment type="subcellular location">
    <subcellularLocation>
        <location evidence="1">Membrane</location>
        <topology evidence="1">Multi-pass membrane protein</topology>
    </subcellularLocation>
</comment>
<evidence type="ECO:0008006" key="10">
    <source>
        <dbReference type="Google" id="ProtNLM"/>
    </source>
</evidence>
<evidence type="ECO:0000256" key="3">
    <source>
        <dbReference type="ARBA" id="ARBA00022692"/>
    </source>
</evidence>
<accession>A0A1R2CEI1</accession>
<dbReference type="GO" id="GO:0005783">
    <property type="term" value="C:endoplasmic reticulum"/>
    <property type="evidence" value="ECO:0007669"/>
    <property type="project" value="TreeGrafter"/>
</dbReference>
<dbReference type="GO" id="GO:0005886">
    <property type="term" value="C:plasma membrane"/>
    <property type="evidence" value="ECO:0007669"/>
    <property type="project" value="TreeGrafter"/>
</dbReference>
<evidence type="ECO:0000313" key="8">
    <source>
        <dbReference type="EMBL" id="OMJ87428.1"/>
    </source>
</evidence>
<evidence type="ECO:0000256" key="1">
    <source>
        <dbReference type="ARBA" id="ARBA00004141"/>
    </source>
</evidence>
<dbReference type="AlphaFoldDB" id="A0A1R2CEI1"/>
<keyword evidence="5 6" id="KW-0472">Membrane</keyword>
<reference evidence="8 9" key="1">
    <citation type="submission" date="2016-11" db="EMBL/GenBank/DDBJ databases">
        <title>The macronuclear genome of Stentor coeruleus: a giant cell with tiny introns.</title>
        <authorList>
            <person name="Slabodnick M."/>
            <person name="Ruby J.G."/>
            <person name="Reiff S.B."/>
            <person name="Swart E.C."/>
            <person name="Gosai S."/>
            <person name="Prabakaran S."/>
            <person name="Witkowska E."/>
            <person name="Larue G.E."/>
            <person name="Fisher S."/>
            <person name="Freeman R.M."/>
            <person name="Gunawardena J."/>
            <person name="Chu W."/>
            <person name="Stover N.A."/>
            <person name="Gregory B.D."/>
            <person name="Nowacki M."/>
            <person name="Derisi J."/>
            <person name="Roy S.W."/>
            <person name="Marshall W.F."/>
            <person name="Sood P."/>
        </authorList>
    </citation>
    <scope>NUCLEOTIDE SEQUENCE [LARGE SCALE GENOMIC DNA]</scope>
    <source>
        <strain evidence="8">WM001</strain>
    </source>
</reference>
<dbReference type="InterPro" id="IPR005045">
    <property type="entry name" value="CDC50/LEM3_fam"/>
</dbReference>
<sequence length="309" mass="36525">MGKENTRRPKEGWRQVNFKTVICLPNAFCAMIFFLVLFFVCLILSSVILYYTFQVVELVSDEINFPIKDKNSIVRLEVKEDINNPVFVYVVYLDYYQNHRNYLKSKSKNQLAGESDDYLNDNCLPLVKPKDQLNIELFNYTGNNYKLDENTKLVPCGLLPASYVDLNLNAKYNNSDISKYIDSNDISWTTDDENKYKNNENEYLNITNEKFKVWMRTSATNKARKLYWKIKKDLKKDQEIYLTLSTTWHNSLDYTPKLKIILSNSTRIGGKNHVLGWIFFFIMIFSLIWSIMFAIIHFRRYKSRLSTEP</sequence>
<evidence type="ECO:0000256" key="2">
    <source>
        <dbReference type="ARBA" id="ARBA00009457"/>
    </source>
</evidence>
<dbReference type="PIRSF" id="PIRSF015840">
    <property type="entry name" value="DUF284_TM_euk"/>
    <property type="match status" value="1"/>
</dbReference>
<dbReference type="PANTHER" id="PTHR10926">
    <property type="entry name" value="CELL CYCLE CONTROL PROTEIN 50"/>
    <property type="match status" value="1"/>
</dbReference>
<dbReference type="Proteomes" id="UP000187209">
    <property type="component" value="Unassembled WGS sequence"/>
</dbReference>
<evidence type="ECO:0000256" key="6">
    <source>
        <dbReference type="PIRNR" id="PIRNR015840"/>
    </source>
</evidence>
<proteinExistence type="inferred from homology"/>
<evidence type="ECO:0000313" key="9">
    <source>
        <dbReference type="Proteomes" id="UP000187209"/>
    </source>
</evidence>
<dbReference type="EMBL" id="MPUH01000177">
    <property type="protein sequence ID" value="OMJ87428.1"/>
    <property type="molecule type" value="Genomic_DNA"/>
</dbReference>